<keyword evidence="1" id="KW-0732">Signal</keyword>
<sequence length="211" mass="24224">MMKQAKQLFFKLRWRLLLLLCIAVAACSQTTQPTDEDEAGASSSGATVEAIEVLAYEVGQNGPRLQLKADLALQPDPELVNAALRGVPLNFVYEIEISEPYWYFFKKKVAYQSQAWLINYQPLLRQWSVKDNQRTYQEISLEDSLEHISSTKTWTLSLDAPLARDKVYTARLRLHLDTTQLPGAFQFNLFNFRSVWSLSSEWQSLLFQPSI</sequence>
<dbReference type="eggNOG" id="ENOG502ZZV8">
    <property type="taxonomic scope" value="Bacteria"/>
</dbReference>
<name>A0A095Z830_9BURK</name>
<evidence type="ECO:0000313" key="3">
    <source>
        <dbReference type="Proteomes" id="UP000029629"/>
    </source>
</evidence>
<comment type="caution">
    <text evidence="2">The sequence shown here is derived from an EMBL/GenBank/DDBJ whole genome shotgun (WGS) entry which is preliminary data.</text>
</comment>
<dbReference type="OrthoDB" id="5298153at2"/>
<dbReference type="InterPro" id="IPR025500">
    <property type="entry name" value="DUF4390"/>
</dbReference>
<proteinExistence type="predicted"/>
<dbReference type="AlphaFoldDB" id="A0A095Z830"/>
<dbReference type="PROSITE" id="PS51257">
    <property type="entry name" value="PROKAR_LIPOPROTEIN"/>
    <property type="match status" value="1"/>
</dbReference>
<accession>A0A095Z830</accession>
<protein>
    <recommendedName>
        <fullName evidence="4">DUF4390 domain-containing protein</fullName>
    </recommendedName>
</protein>
<dbReference type="RefSeq" id="WP_036558858.1">
    <property type="nucleotide sequence ID" value="NZ_JRNI01000019.1"/>
</dbReference>
<dbReference type="Pfam" id="PF14334">
    <property type="entry name" value="DUF4390"/>
    <property type="match status" value="1"/>
</dbReference>
<evidence type="ECO:0008006" key="4">
    <source>
        <dbReference type="Google" id="ProtNLM"/>
    </source>
</evidence>
<gene>
    <name evidence="2" type="ORF">HMPREF2130_05480</name>
</gene>
<feature type="signal peptide" evidence="1">
    <location>
        <begin position="1"/>
        <end position="25"/>
    </location>
</feature>
<reference evidence="2 3" key="1">
    <citation type="submission" date="2014-07" db="EMBL/GenBank/DDBJ databases">
        <authorList>
            <person name="McCorrison J."/>
            <person name="Sanka R."/>
            <person name="Torralba M."/>
            <person name="Gillis M."/>
            <person name="Haft D.H."/>
            <person name="Methe B."/>
            <person name="Sutton G."/>
            <person name="Nelson K.E."/>
        </authorList>
    </citation>
    <scope>NUCLEOTIDE SEQUENCE [LARGE SCALE GENOMIC DNA]</scope>
    <source>
        <strain evidence="2 3">DNF00040</strain>
    </source>
</reference>
<dbReference type="EMBL" id="JRNI01000019">
    <property type="protein sequence ID" value="KGF30870.1"/>
    <property type="molecule type" value="Genomic_DNA"/>
</dbReference>
<keyword evidence="3" id="KW-1185">Reference proteome</keyword>
<evidence type="ECO:0000256" key="1">
    <source>
        <dbReference type="SAM" id="SignalP"/>
    </source>
</evidence>
<feature type="chain" id="PRO_5001915765" description="DUF4390 domain-containing protein" evidence="1">
    <location>
        <begin position="26"/>
        <end position="211"/>
    </location>
</feature>
<organism evidence="2 3">
    <name type="scientific">Oligella urethralis DNF00040</name>
    <dbReference type="NCBI Taxonomy" id="1401065"/>
    <lineage>
        <taxon>Bacteria</taxon>
        <taxon>Pseudomonadati</taxon>
        <taxon>Pseudomonadota</taxon>
        <taxon>Betaproteobacteria</taxon>
        <taxon>Burkholderiales</taxon>
        <taxon>Alcaligenaceae</taxon>
        <taxon>Oligella</taxon>
    </lineage>
</organism>
<dbReference type="Proteomes" id="UP000029629">
    <property type="component" value="Unassembled WGS sequence"/>
</dbReference>
<evidence type="ECO:0000313" key="2">
    <source>
        <dbReference type="EMBL" id="KGF30870.1"/>
    </source>
</evidence>